<name>A0AAV4WYB6_CAEEX</name>
<proteinExistence type="predicted"/>
<organism evidence="1 2">
    <name type="scientific">Caerostris extrusa</name>
    <name type="common">Bark spider</name>
    <name type="synonym">Caerostris bankana</name>
    <dbReference type="NCBI Taxonomy" id="172846"/>
    <lineage>
        <taxon>Eukaryota</taxon>
        <taxon>Metazoa</taxon>
        <taxon>Ecdysozoa</taxon>
        <taxon>Arthropoda</taxon>
        <taxon>Chelicerata</taxon>
        <taxon>Arachnida</taxon>
        <taxon>Araneae</taxon>
        <taxon>Araneomorphae</taxon>
        <taxon>Entelegynae</taxon>
        <taxon>Araneoidea</taxon>
        <taxon>Araneidae</taxon>
        <taxon>Caerostris</taxon>
    </lineage>
</organism>
<dbReference type="Proteomes" id="UP001054945">
    <property type="component" value="Unassembled WGS sequence"/>
</dbReference>
<protein>
    <submittedName>
        <fullName evidence="1">Uncharacterized protein</fullName>
    </submittedName>
</protein>
<gene>
    <name evidence="1" type="ORF">CEXT_187641</name>
</gene>
<reference evidence="1 2" key="1">
    <citation type="submission" date="2021-06" db="EMBL/GenBank/DDBJ databases">
        <title>Caerostris extrusa draft genome.</title>
        <authorList>
            <person name="Kono N."/>
            <person name="Arakawa K."/>
        </authorList>
    </citation>
    <scope>NUCLEOTIDE SEQUENCE [LARGE SCALE GENOMIC DNA]</scope>
</reference>
<sequence>MFTSSATSRDVLCVSASIIALNWLSKFLEPMLNSTFADSPLAKCLADISGNFCYFTSHFELIENEVLDVMVDRNSAEPIDFNTAGVGQEGRSSTSLTAAVMVAEHSCKSCEKAATGPTHRGGIATVMVTVKGNEFV</sequence>
<comment type="caution">
    <text evidence="1">The sequence shown here is derived from an EMBL/GenBank/DDBJ whole genome shotgun (WGS) entry which is preliminary data.</text>
</comment>
<dbReference type="EMBL" id="BPLR01016839">
    <property type="protein sequence ID" value="GIY86774.1"/>
    <property type="molecule type" value="Genomic_DNA"/>
</dbReference>
<dbReference type="AlphaFoldDB" id="A0AAV4WYB6"/>
<keyword evidence="2" id="KW-1185">Reference proteome</keyword>
<evidence type="ECO:0000313" key="2">
    <source>
        <dbReference type="Proteomes" id="UP001054945"/>
    </source>
</evidence>
<evidence type="ECO:0000313" key="1">
    <source>
        <dbReference type="EMBL" id="GIY86774.1"/>
    </source>
</evidence>
<accession>A0AAV4WYB6</accession>